<dbReference type="Proteomes" id="UP001190465">
    <property type="component" value="Chromosome"/>
</dbReference>
<name>A0ABM9LL55_9MYCO</name>
<organism evidence="1 2">
    <name type="scientific">[Mycobacterium] burgundiense</name>
    <dbReference type="NCBI Taxonomy" id="3064286"/>
    <lineage>
        <taxon>Bacteria</taxon>
        <taxon>Bacillati</taxon>
        <taxon>Actinomycetota</taxon>
        <taxon>Actinomycetes</taxon>
        <taxon>Mycobacteriales</taxon>
        <taxon>Mycobacteriaceae</taxon>
        <taxon>Mycolicibacterium</taxon>
    </lineage>
</organism>
<dbReference type="RefSeq" id="WP_308481998.1">
    <property type="nucleotide sequence ID" value="NZ_OY726397.1"/>
</dbReference>
<proteinExistence type="predicted"/>
<protein>
    <submittedName>
        <fullName evidence="1">Uncharacterized protein</fullName>
    </submittedName>
</protein>
<gene>
    <name evidence="1" type="ORF">MU0053_001798</name>
</gene>
<sequence length="85" mass="9168">MQRPAHWKVVTVGVALTGLGIVGAGAAGAALAPAPTAGIEAPQSTMNIELPHGDFVAMDDDWTDTYWDDVSYQNNDDWTDTYWDD</sequence>
<keyword evidence="2" id="KW-1185">Reference proteome</keyword>
<dbReference type="EMBL" id="OY726397">
    <property type="protein sequence ID" value="CAJ1500937.1"/>
    <property type="molecule type" value="Genomic_DNA"/>
</dbReference>
<evidence type="ECO:0000313" key="1">
    <source>
        <dbReference type="EMBL" id="CAJ1500937.1"/>
    </source>
</evidence>
<evidence type="ECO:0000313" key="2">
    <source>
        <dbReference type="Proteomes" id="UP001190465"/>
    </source>
</evidence>
<reference evidence="1 2" key="1">
    <citation type="submission" date="2023-08" db="EMBL/GenBank/DDBJ databases">
        <authorList>
            <person name="Folkvardsen B D."/>
            <person name="Norman A."/>
        </authorList>
    </citation>
    <scope>NUCLEOTIDE SEQUENCE [LARGE SCALE GENOMIC DNA]</scope>
    <source>
        <strain evidence="1 2">Mu0053</strain>
    </source>
</reference>
<accession>A0ABM9LL55</accession>